<dbReference type="Pfam" id="PF14111">
    <property type="entry name" value="DUF4283"/>
    <property type="match status" value="1"/>
</dbReference>
<dbReference type="PANTHER" id="PTHR33233:SF17">
    <property type="entry name" value="DUF4283 DOMAIN-CONTAINING PROTEIN"/>
    <property type="match status" value="1"/>
</dbReference>
<sequence length="163" mass="18859">MKKALILYVVGESPTIVVVERYIATQVNTISKPKVYYHNDGYFLVRFNSMDDRNELLYSGPHMMHTKPIIVKPWSEEFDFNKEILQIVPVWVKYPNLPLNCWSGDSLSRISSCLGIPLYADEYTSKVDKISFARVLIEMDVARELPKKVKVEDPNGRIFEQTV</sequence>
<evidence type="ECO:0000259" key="1">
    <source>
        <dbReference type="Pfam" id="PF14111"/>
    </source>
</evidence>
<comment type="caution">
    <text evidence="2">The sequence shown here is derived from an EMBL/GenBank/DDBJ whole genome shotgun (WGS) entry which is preliminary data.</text>
</comment>
<evidence type="ECO:0000313" key="2">
    <source>
        <dbReference type="EMBL" id="KAK4732286.1"/>
    </source>
</evidence>
<dbReference type="PANTHER" id="PTHR33233">
    <property type="entry name" value="ENDONUCLEASE/EXONUCLEASE/PHOSPHATASE"/>
    <property type="match status" value="1"/>
</dbReference>
<dbReference type="EMBL" id="JAWPEI010000003">
    <property type="protein sequence ID" value="KAK4732286.1"/>
    <property type="molecule type" value="Genomic_DNA"/>
</dbReference>
<keyword evidence="3" id="KW-1185">Reference proteome</keyword>
<reference evidence="2 3" key="1">
    <citation type="submission" date="2023-10" db="EMBL/GenBank/DDBJ databases">
        <title>Genome-Wide Identification Analysis in wild type Solanum Pinnatisectum Reveals Some Genes Defensing Phytophthora Infestans.</title>
        <authorList>
            <person name="Sun C."/>
        </authorList>
    </citation>
    <scope>NUCLEOTIDE SEQUENCE [LARGE SCALE GENOMIC DNA]</scope>
    <source>
        <strain evidence="2">LQN</strain>
        <tissue evidence="2">Leaf</tissue>
    </source>
</reference>
<evidence type="ECO:0000313" key="3">
    <source>
        <dbReference type="Proteomes" id="UP001311915"/>
    </source>
</evidence>
<dbReference type="Proteomes" id="UP001311915">
    <property type="component" value="Unassembled WGS sequence"/>
</dbReference>
<name>A0AAV9M332_9SOLN</name>
<feature type="domain" description="DUF4283" evidence="1">
    <location>
        <begin position="2"/>
        <end position="81"/>
    </location>
</feature>
<gene>
    <name evidence="2" type="ORF">R3W88_025274</name>
</gene>
<accession>A0AAV9M332</accession>
<organism evidence="2 3">
    <name type="scientific">Solanum pinnatisectum</name>
    <name type="common">tansyleaf nightshade</name>
    <dbReference type="NCBI Taxonomy" id="50273"/>
    <lineage>
        <taxon>Eukaryota</taxon>
        <taxon>Viridiplantae</taxon>
        <taxon>Streptophyta</taxon>
        <taxon>Embryophyta</taxon>
        <taxon>Tracheophyta</taxon>
        <taxon>Spermatophyta</taxon>
        <taxon>Magnoliopsida</taxon>
        <taxon>eudicotyledons</taxon>
        <taxon>Gunneridae</taxon>
        <taxon>Pentapetalae</taxon>
        <taxon>asterids</taxon>
        <taxon>lamiids</taxon>
        <taxon>Solanales</taxon>
        <taxon>Solanaceae</taxon>
        <taxon>Solanoideae</taxon>
        <taxon>Solaneae</taxon>
        <taxon>Solanum</taxon>
    </lineage>
</organism>
<protein>
    <recommendedName>
        <fullName evidence="1">DUF4283 domain-containing protein</fullName>
    </recommendedName>
</protein>
<dbReference type="InterPro" id="IPR025558">
    <property type="entry name" value="DUF4283"/>
</dbReference>
<dbReference type="AlphaFoldDB" id="A0AAV9M332"/>
<proteinExistence type="predicted"/>